<comment type="caution">
    <text evidence="1">The sequence shown here is derived from an EMBL/GenBank/DDBJ whole genome shotgun (WGS) entry which is preliminary data.</text>
</comment>
<protein>
    <submittedName>
        <fullName evidence="1">Uncharacterized protein</fullName>
    </submittedName>
</protein>
<evidence type="ECO:0000313" key="1">
    <source>
        <dbReference type="EMBL" id="KAJ6252221.1"/>
    </source>
</evidence>
<reference evidence="1" key="1">
    <citation type="submission" date="2022-08" db="EMBL/GenBank/DDBJ databases">
        <title>Novel sulfate-reducing endosymbionts in the free-living metamonad Anaeramoeba.</title>
        <authorList>
            <person name="Jerlstrom-Hultqvist J."/>
            <person name="Cepicka I."/>
            <person name="Gallot-Lavallee L."/>
            <person name="Salas-Leiva D."/>
            <person name="Curtis B.A."/>
            <person name="Zahonova K."/>
            <person name="Pipaliya S."/>
            <person name="Dacks J."/>
            <person name="Roger A.J."/>
        </authorList>
    </citation>
    <scope>NUCLEOTIDE SEQUENCE</scope>
    <source>
        <strain evidence="1">Schooner1</strain>
    </source>
</reference>
<sequence>MNSRTKFVEKRFNITKQWEMRCQFSALNRELPEWKTILMENSGTSINLPQIISQYKKNLEKELLLAHEQDIIAQNVLVTKKKLYQIKYYLNSALIKLKEKVSKTNKVKDVINLNKKNEAFINLSVYINEFEKTFKIKKKPRRTKTLLLNQDEYNGDIEIFKEIEENEVTNGLVEENFQEKSVLNDEDLGEIEGILTSNRKKLNDLTDDVVFGISFDKRLPTSFTDNTLLFEIERNKNK</sequence>
<proteinExistence type="predicted"/>
<organism evidence="1 2">
    <name type="scientific">Anaeramoeba flamelloides</name>
    <dbReference type="NCBI Taxonomy" id="1746091"/>
    <lineage>
        <taxon>Eukaryota</taxon>
        <taxon>Metamonada</taxon>
        <taxon>Anaeramoebidae</taxon>
        <taxon>Anaeramoeba</taxon>
    </lineage>
</organism>
<dbReference type="EMBL" id="JAOAOG010000047">
    <property type="protein sequence ID" value="KAJ6252221.1"/>
    <property type="molecule type" value="Genomic_DNA"/>
</dbReference>
<evidence type="ECO:0000313" key="2">
    <source>
        <dbReference type="Proteomes" id="UP001150062"/>
    </source>
</evidence>
<dbReference type="Proteomes" id="UP001150062">
    <property type="component" value="Unassembled WGS sequence"/>
</dbReference>
<keyword evidence="2" id="KW-1185">Reference proteome</keyword>
<gene>
    <name evidence="1" type="ORF">M0813_14371</name>
</gene>
<name>A0ABQ8Z5Y5_9EUKA</name>
<accession>A0ABQ8Z5Y5</accession>